<accession>A0A0E9WMG5</accession>
<evidence type="ECO:0000313" key="1">
    <source>
        <dbReference type="EMBL" id="JAH90735.1"/>
    </source>
</evidence>
<reference evidence="1" key="1">
    <citation type="submission" date="2014-11" db="EMBL/GenBank/DDBJ databases">
        <authorList>
            <person name="Amaro Gonzalez C."/>
        </authorList>
    </citation>
    <scope>NUCLEOTIDE SEQUENCE</scope>
</reference>
<dbReference type="EMBL" id="GBXM01017842">
    <property type="protein sequence ID" value="JAH90735.1"/>
    <property type="molecule type" value="Transcribed_RNA"/>
</dbReference>
<protein>
    <submittedName>
        <fullName evidence="1">Uncharacterized protein</fullName>
    </submittedName>
</protein>
<sequence>MITVQYNITCALKNTTAASMFSFEPPFFKRCFLFCLFFSQDQR</sequence>
<reference evidence="1" key="2">
    <citation type="journal article" date="2015" name="Fish Shellfish Immunol.">
        <title>Early steps in the European eel (Anguilla anguilla)-Vibrio vulnificus interaction in the gills: Role of the RtxA13 toxin.</title>
        <authorList>
            <person name="Callol A."/>
            <person name="Pajuelo D."/>
            <person name="Ebbesson L."/>
            <person name="Teles M."/>
            <person name="MacKenzie S."/>
            <person name="Amaro C."/>
        </authorList>
    </citation>
    <scope>NUCLEOTIDE SEQUENCE</scope>
</reference>
<proteinExistence type="predicted"/>
<dbReference type="AlphaFoldDB" id="A0A0E9WMG5"/>
<name>A0A0E9WMG5_ANGAN</name>
<organism evidence="1">
    <name type="scientific">Anguilla anguilla</name>
    <name type="common">European freshwater eel</name>
    <name type="synonym">Muraena anguilla</name>
    <dbReference type="NCBI Taxonomy" id="7936"/>
    <lineage>
        <taxon>Eukaryota</taxon>
        <taxon>Metazoa</taxon>
        <taxon>Chordata</taxon>
        <taxon>Craniata</taxon>
        <taxon>Vertebrata</taxon>
        <taxon>Euteleostomi</taxon>
        <taxon>Actinopterygii</taxon>
        <taxon>Neopterygii</taxon>
        <taxon>Teleostei</taxon>
        <taxon>Anguilliformes</taxon>
        <taxon>Anguillidae</taxon>
        <taxon>Anguilla</taxon>
    </lineage>
</organism>